<evidence type="ECO:0000313" key="2">
    <source>
        <dbReference type="EMBL" id="GBP14259.1"/>
    </source>
</evidence>
<keyword evidence="3" id="KW-1185">Reference proteome</keyword>
<dbReference type="AlphaFoldDB" id="A0A4C1TI82"/>
<dbReference type="EMBL" id="BGZK01000062">
    <property type="protein sequence ID" value="GBP14259.1"/>
    <property type="molecule type" value="Genomic_DNA"/>
</dbReference>
<gene>
    <name evidence="2" type="ORF">EVAR_7680_1</name>
</gene>
<sequence length="116" mass="13115">MYANTRDSPRATLEREHDQVYLVRTNFRIEKVAFTTELISLTEICAHRTLYKYERGARRTTNGCRNISLIINKLLFCVSYDELSCFDVVNAARARAPAPAPAPPPGPSILKYPAAR</sequence>
<evidence type="ECO:0000313" key="3">
    <source>
        <dbReference type="Proteomes" id="UP000299102"/>
    </source>
</evidence>
<evidence type="ECO:0000256" key="1">
    <source>
        <dbReference type="SAM" id="MobiDB-lite"/>
    </source>
</evidence>
<proteinExistence type="predicted"/>
<feature type="compositionally biased region" description="Pro residues" evidence="1">
    <location>
        <begin position="98"/>
        <end position="107"/>
    </location>
</feature>
<protein>
    <submittedName>
        <fullName evidence="2">Uncharacterized protein</fullName>
    </submittedName>
</protein>
<name>A0A4C1TI82_EUMVA</name>
<comment type="caution">
    <text evidence="2">The sequence shown here is derived from an EMBL/GenBank/DDBJ whole genome shotgun (WGS) entry which is preliminary data.</text>
</comment>
<accession>A0A4C1TI82</accession>
<organism evidence="2 3">
    <name type="scientific">Eumeta variegata</name>
    <name type="common">Bagworm moth</name>
    <name type="synonym">Eumeta japonica</name>
    <dbReference type="NCBI Taxonomy" id="151549"/>
    <lineage>
        <taxon>Eukaryota</taxon>
        <taxon>Metazoa</taxon>
        <taxon>Ecdysozoa</taxon>
        <taxon>Arthropoda</taxon>
        <taxon>Hexapoda</taxon>
        <taxon>Insecta</taxon>
        <taxon>Pterygota</taxon>
        <taxon>Neoptera</taxon>
        <taxon>Endopterygota</taxon>
        <taxon>Lepidoptera</taxon>
        <taxon>Glossata</taxon>
        <taxon>Ditrysia</taxon>
        <taxon>Tineoidea</taxon>
        <taxon>Psychidae</taxon>
        <taxon>Oiketicinae</taxon>
        <taxon>Eumeta</taxon>
    </lineage>
</organism>
<feature type="region of interest" description="Disordered" evidence="1">
    <location>
        <begin position="96"/>
        <end position="116"/>
    </location>
</feature>
<reference evidence="2 3" key="1">
    <citation type="journal article" date="2019" name="Commun. Biol.">
        <title>The bagworm genome reveals a unique fibroin gene that provides high tensile strength.</title>
        <authorList>
            <person name="Kono N."/>
            <person name="Nakamura H."/>
            <person name="Ohtoshi R."/>
            <person name="Tomita M."/>
            <person name="Numata K."/>
            <person name="Arakawa K."/>
        </authorList>
    </citation>
    <scope>NUCLEOTIDE SEQUENCE [LARGE SCALE GENOMIC DNA]</scope>
</reference>
<dbReference type="Proteomes" id="UP000299102">
    <property type="component" value="Unassembled WGS sequence"/>
</dbReference>